<keyword evidence="1" id="KW-0812">Transmembrane</keyword>
<evidence type="ECO:0000313" key="2">
    <source>
        <dbReference type="EMBL" id="MCM5679765.1"/>
    </source>
</evidence>
<dbReference type="RefSeq" id="WP_251777963.1">
    <property type="nucleotide sequence ID" value="NZ_JAMKFE010000004.1"/>
</dbReference>
<gene>
    <name evidence="2" type="ORF">M8A51_09475</name>
</gene>
<dbReference type="PANTHER" id="PTHR34219">
    <property type="entry name" value="IRON-REGULATED INNER MEMBRANE PROTEIN-RELATED"/>
    <property type="match status" value="1"/>
</dbReference>
<feature type="transmembrane region" description="Helical" evidence="1">
    <location>
        <begin position="12"/>
        <end position="37"/>
    </location>
</feature>
<organism evidence="2 3">
    <name type="scientific">Caldimonas mangrovi</name>
    <dbReference type="NCBI Taxonomy" id="2944811"/>
    <lineage>
        <taxon>Bacteria</taxon>
        <taxon>Pseudomonadati</taxon>
        <taxon>Pseudomonadota</taxon>
        <taxon>Betaproteobacteria</taxon>
        <taxon>Burkholderiales</taxon>
        <taxon>Sphaerotilaceae</taxon>
        <taxon>Caldimonas</taxon>
    </lineage>
</organism>
<evidence type="ECO:0000313" key="3">
    <source>
        <dbReference type="Proteomes" id="UP001165541"/>
    </source>
</evidence>
<dbReference type="Pfam" id="PF03929">
    <property type="entry name" value="PepSY_TM"/>
    <property type="match status" value="1"/>
</dbReference>
<reference evidence="2" key="1">
    <citation type="submission" date="2022-05" db="EMBL/GenBank/DDBJ databases">
        <title>Schlegelella sp. nov., isolated from mangrove soil.</title>
        <authorList>
            <person name="Liu Y."/>
            <person name="Ge X."/>
            <person name="Liu W."/>
        </authorList>
    </citation>
    <scope>NUCLEOTIDE SEQUENCE</scope>
    <source>
        <strain evidence="2">S2-27</strain>
    </source>
</reference>
<dbReference type="Proteomes" id="UP001165541">
    <property type="component" value="Unassembled WGS sequence"/>
</dbReference>
<keyword evidence="1" id="KW-0472">Membrane</keyword>
<accession>A0ABT0YM31</accession>
<sequence length="445" mass="49723">MKSVLRPTLVLVHRWVGLALAGFLLLAGLTGALLTWYEELDAWASPQLLRVAPPALGAAMLSPLALREKVQAEFPQAYVPMAYLRQEPGHAAVVRLFGRPDPVTGELTEPSCDQVFVNPYTGQVLGERKWGDITQGLKNLMPFIYRLHYSLALDAAGSTLLGIVALLWTLDCFVGAWLTLPATRMPAASRGGTTPPSAPWRGPVAAQRRRAWPVARQWLVRWGPSWKLRLGSGAYKISFDLHRAGGLWTWAVLFVLAWSSVAFNLHDEVYDPVMRALFAYQPERESLPRPQRLDLSPALVWDDALATGRRLMAEQARRHRFTVHDETLLVHDPRVGLRGTWRYQVRSSRDIRDRWGSTQVIFDAETGELLQTWLPTGAARGDTIRTWLTSLHMAMLGGTPFRLFMTVMGLGVAMLSITGVLVWARKRHGRVRGRARSRAALPSAH</sequence>
<dbReference type="InterPro" id="IPR005625">
    <property type="entry name" value="PepSY-ass_TM"/>
</dbReference>
<keyword evidence="1" id="KW-1133">Transmembrane helix</keyword>
<dbReference type="EMBL" id="JAMKFE010000004">
    <property type="protein sequence ID" value="MCM5679765.1"/>
    <property type="molecule type" value="Genomic_DNA"/>
</dbReference>
<name>A0ABT0YM31_9BURK</name>
<proteinExistence type="predicted"/>
<feature type="transmembrane region" description="Helical" evidence="1">
    <location>
        <begin position="403"/>
        <end position="424"/>
    </location>
</feature>
<comment type="caution">
    <text evidence="2">The sequence shown here is derived from an EMBL/GenBank/DDBJ whole genome shotgun (WGS) entry which is preliminary data.</text>
</comment>
<keyword evidence="3" id="KW-1185">Reference proteome</keyword>
<protein>
    <submittedName>
        <fullName evidence="2">PepSY domain-containing protein</fullName>
    </submittedName>
</protein>
<evidence type="ECO:0000256" key="1">
    <source>
        <dbReference type="SAM" id="Phobius"/>
    </source>
</evidence>
<dbReference type="PANTHER" id="PTHR34219:SF5">
    <property type="entry name" value="BLR4505 PROTEIN"/>
    <property type="match status" value="1"/>
</dbReference>
<feature type="transmembrane region" description="Helical" evidence="1">
    <location>
        <begin position="155"/>
        <end position="180"/>
    </location>
</feature>